<feature type="non-terminal residue" evidence="10">
    <location>
        <position position="1"/>
    </location>
</feature>
<keyword evidence="4" id="KW-0677">Repeat</keyword>
<proteinExistence type="predicted"/>
<dbReference type="OrthoDB" id="6500128at2759"/>
<dbReference type="SUPFAM" id="SSF52540">
    <property type="entry name" value="P-loop containing nucleoside triphosphate hydrolases"/>
    <property type="match status" value="2"/>
</dbReference>
<comment type="subcellular location">
    <subcellularLocation>
        <location evidence="1">Membrane</location>
        <topology evidence="1">Multi-pass membrane protein</topology>
    </subcellularLocation>
</comment>
<dbReference type="InterPro" id="IPR027417">
    <property type="entry name" value="P-loop_NTPase"/>
</dbReference>
<dbReference type="GO" id="GO:0090374">
    <property type="term" value="P:oligopeptide export from mitochondrion"/>
    <property type="evidence" value="ECO:0007669"/>
    <property type="project" value="TreeGrafter"/>
</dbReference>
<dbReference type="InterPro" id="IPR039421">
    <property type="entry name" value="Type_1_exporter"/>
</dbReference>
<dbReference type="EMBL" id="PGGS01000063">
    <property type="protein sequence ID" value="PNH10191.1"/>
    <property type="molecule type" value="Genomic_DNA"/>
</dbReference>
<evidence type="ECO:0000256" key="8">
    <source>
        <dbReference type="ARBA" id="ARBA00023136"/>
    </source>
</evidence>
<dbReference type="PANTHER" id="PTHR43394">
    <property type="entry name" value="ATP-DEPENDENT PERMEASE MDL1, MITOCHONDRIAL"/>
    <property type="match status" value="1"/>
</dbReference>
<keyword evidence="8" id="KW-0472">Membrane</keyword>
<evidence type="ECO:0000313" key="11">
    <source>
        <dbReference type="Proteomes" id="UP000236333"/>
    </source>
</evidence>
<comment type="caution">
    <text evidence="10">The sequence shown here is derived from an EMBL/GenBank/DDBJ whole genome shotgun (WGS) entry which is preliminary data.</text>
</comment>
<sequence length="278" mass="29292">IGLVSQEPTLFATTIYENIAIGLPGCSPEEVEAAARAANAHSFIASLPLGYETQVGERGVQLSGGQKQRIAIARAILKGPKGVLLDEATSALDTRSEALVQAARIGLVSQEPLLFNGTIADNILIGKPDASRAEIVEAAEAANARAFIEALPEKYDTRVGEGGIQLSGGQKQRVAIARAVVKNPKVMLLDEATSALDARSESVVQAALDRIMEGRTSIVIAHRLSTIRNAHTIAVVYRGAILERGSHEELMALPNGSYSRLVAAQTRTQGGGERARAA</sequence>
<dbReference type="Pfam" id="PF00005">
    <property type="entry name" value="ABC_tran"/>
    <property type="match status" value="2"/>
</dbReference>
<dbReference type="GO" id="GO:0005524">
    <property type="term" value="F:ATP binding"/>
    <property type="evidence" value="ECO:0007669"/>
    <property type="project" value="UniProtKB-KW"/>
</dbReference>
<evidence type="ECO:0000256" key="2">
    <source>
        <dbReference type="ARBA" id="ARBA00022448"/>
    </source>
</evidence>
<dbReference type="Proteomes" id="UP000236333">
    <property type="component" value="Unassembled WGS sequence"/>
</dbReference>
<dbReference type="PROSITE" id="PS50893">
    <property type="entry name" value="ABC_TRANSPORTER_2"/>
    <property type="match status" value="1"/>
</dbReference>
<feature type="domain" description="ABC transporter" evidence="9">
    <location>
        <begin position="35"/>
        <end position="263"/>
    </location>
</feature>
<keyword evidence="6" id="KW-0067">ATP-binding</keyword>
<dbReference type="PANTHER" id="PTHR43394:SF11">
    <property type="entry name" value="ATP-BINDING CASSETTE TRANSPORTER"/>
    <property type="match status" value="1"/>
</dbReference>
<dbReference type="FunFam" id="3.40.50.300:FF:000604">
    <property type="entry name" value="ABC transporter B family member 28"/>
    <property type="match status" value="1"/>
</dbReference>
<evidence type="ECO:0000256" key="4">
    <source>
        <dbReference type="ARBA" id="ARBA00022737"/>
    </source>
</evidence>
<reference evidence="10 11" key="1">
    <citation type="journal article" date="2017" name="Mol. Biol. Evol.">
        <title>The 4-celled Tetrabaena socialis nuclear genome reveals the essential components for genetic control of cell number at the origin of multicellularity in the volvocine lineage.</title>
        <authorList>
            <person name="Featherston J."/>
            <person name="Arakaki Y."/>
            <person name="Hanschen E.R."/>
            <person name="Ferris P.J."/>
            <person name="Michod R.E."/>
            <person name="Olson B.J.S.C."/>
            <person name="Nozaki H."/>
            <person name="Durand P.M."/>
        </authorList>
    </citation>
    <scope>NUCLEOTIDE SEQUENCE [LARGE SCALE GENOMIC DNA]</scope>
    <source>
        <strain evidence="10 11">NIES-571</strain>
    </source>
</reference>
<name>A0A2J8ACE1_9CHLO</name>
<evidence type="ECO:0000256" key="6">
    <source>
        <dbReference type="ARBA" id="ARBA00022840"/>
    </source>
</evidence>
<gene>
    <name evidence="10" type="ORF">TSOC_003098</name>
</gene>
<dbReference type="AlphaFoldDB" id="A0A2J8ACE1"/>
<evidence type="ECO:0000256" key="1">
    <source>
        <dbReference type="ARBA" id="ARBA00004141"/>
    </source>
</evidence>
<keyword evidence="7" id="KW-1133">Transmembrane helix</keyword>
<dbReference type="GO" id="GO:0015421">
    <property type="term" value="F:ABC-type oligopeptide transporter activity"/>
    <property type="evidence" value="ECO:0007669"/>
    <property type="project" value="TreeGrafter"/>
</dbReference>
<evidence type="ECO:0000259" key="9">
    <source>
        <dbReference type="PROSITE" id="PS50893"/>
    </source>
</evidence>
<dbReference type="InterPro" id="IPR017871">
    <property type="entry name" value="ABC_transporter-like_CS"/>
</dbReference>
<dbReference type="InterPro" id="IPR003439">
    <property type="entry name" value="ABC_transporter-like_ATP-bd"/>
</dbReference>
<dbReference type="GO" id="GO:0016887">
    <property type="term" value="F:ATP hydrolysis activity"/>
    <property type="evidence" value="ECO:0007669"/>
    <property type="project" value="InterPro"/>
</dbReference>
<accession>A0A2J8ACE1</accession>
<evidence type="ECO:0000256" key="3">
    <source>
        <dbReference type="ARBA" id="ARBA00022692"/>
    </source>
</evidence>
<keyword evidence="5" id="KW-0547">Nucleotide-binding</keyword>
<keyword evidence="11" id="KW-1185">Reference proteome</keyword>
<evidence type="ECO:0000313" key="10">
    <source>
        <dbReference type="EMBL" id="PNH10191.1"/>
    </source>
</evidence>
<evidence type="ECO:0000256" key="5">
    <source>
        <dbReference type="ARBA" id="ARBA00022741"/>
    </source>
</evidence>
<evidence type="ECO:0000256" key="7">
    <source>
        <dbReference type="ARBA" id="ARBA00022989"/>
    </source>
</evidence>
<dbReference type="PROSITE" id="PS00211">
    <property type="entry name" value="ABC_TRANSPORTER_1"/>
    <property type="match status" value="2"/>
</dbReference>
<dbReference type="Gene3D" id="3.40.50.300">
    <property type="entry name" value="P-loop containing nucleotide triphosphate hydrolases"/>
    <property type="match status" value="2"/>
</dbReference>
<organism evidence="10 11">
    <name type="scientific">Tetrabaena socialis</name>
    <dbReference type="NCBI Taxonomy" id="47790"/>
    <lineage>
        <taxon>Eukaryota</taxon>
        <taxon>Viridiplantae</taxon>
        <taxon>Chlorophyta</taxon>
        <taxon>core chlorophytes</taxon>
        <taxon>Chlorophyceae</taxon>
        <taxon>CS clade</taxon>
        <taxon>Chlamydomonadales</taxon>
        <taxon>Tetrabaenaceae</taxon>
        <taxon>Tetrabaena</taxon>
    </lineage>
</organism>
<protein>
    <submittedName>
        <fullName evidence="10">ABC transporter B family member 4</fullName>
    </submittedName>
</protein>
<dbReference type="GO" id="GO:0005743">
    <property type="term" value="C:mitochondrial inner membrane"/>
    <property type="evidence" value="ECO:0007669"/>
    <property type="project" value="TreeGrafter"/>
</dbReference>
<keyword evidence="2" id="KW-0813">Transport</keyword>
<keyword evidence="3" id="KW-0812">Transmembrane</keyword>